<dbReference type="InterPro" id="IPR005178">
    <property type="entry name" value="Ostalpha/TMEM184C"/>
</dbReference>
<organism evidence="7 8">
    <name type="scientific">Ovis ammon polii</name>
    <dbReference type="NCBI Taxonomy" id="230172"/>
    <lineage>
        <taxon>Eukaryota</taxon>
        <taxon>Metazoa</taxon>
        <taxon>Chordata</taxon>
        <taxon>Craniata</taxon>
        <taxon>Vertebrata</taxon>
        <taxon>Euteleostomi</taxon>
        <taxon>Mammalia</taxon>
        <taxon>Eutheria</taxon>
        <taxon>Laurasiatheria</taxon>
        <taxon>Artiodactyla</taxon>
        <taxon>Ruminantia</taxon>
        <taxon>Pecora</taxon>
        <taxon>Bovidae</taxon>
        <taxon>Caprinae</taxon>
        <taxon>Ovis</taxon>
    </lineage>
</organism>
<name>A0AAD4YI58_OVIAM</name>
<comment type="caution">
    <text evidence="7">The sequence shown here is derived from an EMBL/GenBank/DDBJ whole genome shotgun (WGS) entry which is preliminary data.</text>
</comment>
<dbReference type="Pfam" id="PF03619">
    <property type="entry name" value="Solute_trans_a"/>
    <property type="match status" value="1"/>
</dbReference>
<dbReference type="EMBL" id="JAKZEL010000001">
    <property type="protein sequence ID" value="KAI4548307.1"/>
    <property type="molecule type" value="Genomic_DNA"/>
</dbReference>
<feature type="compositionally biased region" description="Basic and acidic residues" evidence="5">
    <location>
        <begin position="41"/>
        <end position="60"/>
    </location>
</feature>
<feature type="transmembrane region" description="Helical" evidence="6">
    <location>
        <begin position="200"/>
        <end position="217"/>
    </location>
</feature>
<protein>
    <recommendedName>
        <fullName evidence="9">Organic solute transporter subunit alpha</fullName>
    </recommendedName>
</protein>
<keyword evidence="8" id="KW-1185">Reference proteome</keyword>
<feature type="transmembrane region" description="Helical" evidence="6">
    <location>
        <begin position="303"/>
        <end position="326"/>
    </location>
</feature>
<evidence type="ECO:0000256" key="3">
    <source>
        <dbReference type="ARBA" id="ARBA00022989"/>
    </source>
</evidence>
<feature type="transmembrane region" description="Helical" evidence="6">
    <location>
        <begin position="265"/>
        <end position="288"/>
    </location>
</feature>
<evidence type="ECO:0000313" key="7">
    <source>
        <dbReference type="EMBL" id="KAI4548307.1"/>
    </source>
</evidence>
<feature type="region of interest" description="Disordered" evidence="5">
    <location>
        <begin position="39"/>
        <end position="72"/>
    </location>
</feature>
<proteinExistence type="predicted"/>
<evidence type="ECO:0000256" key="5">
    <source>
        <dbReference type="SAM" id="MobiDB-lite"/>
    </source>
</evidence>
<sequence length="405" mass="45107">MGLAALQRNCLQPVSITPDNKPHPCLCWGLKGPVPASACQKESRIEQEDDGARQDSDKARSQVHGRSSGDTENQLQHSLFLLLLPSHCTPAFESKDEARGASLVFVKMFVIFYYQPWSSAHRSLSSLSTLALGPMDISLMVIMTLLVLASIAIFLETAVYLHKNTRCPIKRKTLIWCSSSPTIVSAFSCFGLWIPRALTLVEMAITTFYAMCFYLVMQAMVEGFGGKEAVLRTLKDTPVMIHTGPCCCCCPCCPRIKITRKRLQLLLLGPIQYAFFKISLSLVGLFLIPDGIFDPSDISERSTALWINTFLGVSTLLALWTIGIIFRQARLHLGEQNIGAKFVLFQEELKDYKKEIDKSSQITGQQNFLRDEHSIETAADAMWSGSIPISVFMDPIGSNKKLLRE</sequence>
<dbReference type="PANTHER" id="PTHR23423">
    <property type="entry name" value="ORGANIC SOLUTE TRANSPORTER-RELATED"/>
    <property type="match status" value="1"/>
</dbReference>
<evidence type="ECO:0000256" key="4">
    <source>
        <dbReference type="ARBA" id="ARBA00023136"/>
    </source>
</evidence>
<dbReference type="AlphaFoldDB" id="A0AAD4YI58"/>
<evidence type="ECO:0000256" key="6">
    <source>
        <dbReference type="SAM" id="Phobius"/>
    </source>
</evidence>
<evidence type="ECO:0008006" key="9">
    <source>
        <dbReference type="Google" id="ProtNLM"/>
    </source>
</evidence>
<dbReference type="GO" id="GO:0016020">
    <property type="term" value="C:membrane"/>
    <property type="evidence" value="ECO:0007669"/>
    <property type="project" value="UniProtKB-SubCell"/>
</dbReference>
<evidence type="ECO:0000256" key="1">
    <source>
        <dbReference type="ARBA" id="ARBA00004141"/>
    </source>
</evidence>
<evidence type="ECO:0000256" key="2">
    <source>
        <dbReference type="ARBA" id="ARBA00022692"/>
    </source>
</evidence>
<keyword evidence="2 6" id="KW-0812">Transmembrane</keyword>
<comment type="subcellular location">
    <subcellularLocation>
        <location evidence="1">Membrane</location>
        <topology evidence="1">Multi-pass membrane protein</topology>
    </subcellularLocation>
</comment>
<dbReference type="SMART" id="SM01417">
    <property type="entry name" value="Solute_trans_a"/>
    <property type="match status" value="1"/>
</dbReference>
<gene>
    <name evidence="7" type="ORF">MG293_000637</name>
</gene>
<feature type="transmembrane region" description="Helical" evidence="6">
    <location>
        <begin position="100"/>
        <end position="117"/>
    </location>
</feature>
<feature type="transmembrane region" description="Helical" evidence="6">
    <location>
        <begin position="137"/>
        <end position="161"/>
    </location>
</feature>
<reference evidence="7" key="1">
    <citation type="submission" date="2022-03" db="EMBL/GenBank/DDBJ databases">
        <title>Genomic analyses of argali, domestic sheep and their hybrids provide insights into chromosomal evolution, heterosis and genetic basis of agronomic traits.</title>
        <authorList>
            <person name="Li M."/>
        </authorList>
    </citation>
    <scope>NUCLEOTIDE SEQUENCE</scope>
    <source>
        <strain evidence="7">CAU-MHL-2022a</strain>
        <tissue evidence="7">Skin</tissue>
    </source>
</reference>
<keyword evidence="3 6" id="KW-1133">Transmembrane helix</keyword>
<evidence type="ECO:0000313" key="8">
    <source>
        <dbReference type="Proteomes" id="UP001214576"/>
    </source>
</evidence>
<keyword evidence="4 6" id="KW-0472">Membrane</keyword>
<dbReference type="Proteomes" id="UP001214576">
    <property type="component" value="Unassembled WGS sequence"/>
</dbReference>
<accession>A0AAD4YI58</accession>
<feature type="transmembrane region" description="Helical" evidence="6">
    <location>
        <begin position="173"/>
        <end position="194"/>
    </location>
</feature>